<proteinExistence type="inferred from homology"/>
<reference evidence="7" key="1">
    <citation type="journal article" date="2018" name="Sci. Rep.">
        <title>Dynamic evolution of inverted repeats in Euglenophyta plastid genomes.</title>
        <authorList>
            <person name="Karnkowska A."/>
            <person name="Bennett M.S."/>
            <person name="Triemer R.E."/>
        </authorList>
    </citation>
    <scope>NUCLEOTIDE SEQUENCE</scope>
</reference>
<dbReference type="NCBIfam" id="TIGR01009">
    <property type="entry name" value="rpsC_bact"/>
    <property type="match status" value="1"/>
</dbReference>
<organism evidence="7">
    <name type="scientific">Lepocinclis playfairiana</name>
    <dbReference type="NCBI Taxonomy" id="1403386"/>
    <lineage>
        <taxon>Eukaryota</taxon>
        <taxon>Discoba</taxon>
        <taxon>Euglenozoa</taxon>
        <taxon>Euglenida</taxon>
        <taxon>Spirocuta</taxon>
        <taxon>Euglenophyceae</taxon>
        <taxon>Euglenales</taxon>
        <taxon>Phacaceae</taxon>
        <taxon>Lepocinclis</taxon>
    </lineage>
</organism>
<evidence type="ECO:0000313" key="7">
    <source>
        <dbReference type="EMBL" id="AYQ93559.1"/>
    </source>
</evidence>
<geneLocation type="chloroplast" evidence="7"/>
<dbReference type="AlphaFoldDB" id="A0A3G3LLH6"/>
<keyword evidence="7" id="KW-0934">Plastid</keyword>
<dbReference type="SUPFAM" id="SSF54814">
    <property type="entry name" value="Prokaryotic type KH domain (KH-domain type II)"/>
    <property type="match status" value="1"/>
</dbReference>
<dbReference type="GO" id="GO:0006412">
    <property type="term" value="P:translation"/>
    <property type="evidence" value="ECO:0007669"/>
    <property type="project" value="UniProtKB-UniRule"/>
</dbReference>
<dbReference type="GO" id="GO:0003723">
    <property type="term" value="F:RNA binding"/>
    <property type="evidence" value="ECO:0007669"/>
    <property type="project" value="InterPro"/>
</dbReference>
<evidence type="ECO:0000256" key="5">
    <source>
        <dbReference type="HAMAP-Rule" id="MF_01309"/>
    </source>
</evidence>
<evidence type="ECO:0000256" key="4">
    <source>
        <dbReference type="ARBA" id="ARBA00035154"/>
    </source>
</evidence>
<evidence type="ECO:0000259" key="6">
    <source>
        <dbReference type="Pfam" id="PF00189"/>
    </source>
</evidence>
<comment type="subcellular location">
    <subcellularLocation>
        <location evidence="5">Plastid</location>
        <location evidence="5">Chloroplast</location>
    </subcellularLocation>
</comment>
<gene>
    <name evidence="5" type="primary">rps3</name>
</gene>
<accession>A0A3G3LLH6</accession>
<keyword evidence="3 5" id="KW-0687">Ribonucleoprotein</keyword>
<dbReference type="SUPFAM" id="SSF54821">
    <property type="entry name" value="Ribosomal protein S3 C-terminal domain"/>
    <property type="match status" value="1"/>
</dbReference>
<evidence type="ECO:0000256" key="2">
    <source>
        <dbReference type="ARBA" id="ARBA00022980"/>
    </source>
</evidence>
<dbReference type="InterPro" id="IPR036419">
    <property type="entry name" value="Ribosomal_S3_C_sf"/>
</dbReference>
<dbReference type="InterPro" id="IPR009019">
    <property type="entry name" value="KH_sf_prok-type"/>
</dbReference>
<dbReference type="Gene3D" id="3.30.1140.32">
    <property type="entry name" value="Ribosomal protein S3, C-terminal domain"/>
    <property type="match status" value="1"/>
</dbReference>
<dbReference type="InterPro" id="IPR057258">
    <property type="entry name" value="Ribosomal_uS3"/>
</dbReference>
<keyword evidence="7" id="KW-0150">Chloroplast</keyword>
<feature type="domain" description="Small ribosomal subunit protein uS3 C-terminal" evidence="6">
    <location>
        <begin position="119"/>
        <end position="190"/>
    </location>
</feature>
<dbReference type="GO" id="GO:0022627">
    <property type="term" value="C:cytosolic small ribosomal subunit"/>
    <property type="evidence" value="ECO:0007669"/>
    <property type="project" value="TreeGrafter"/>
</dbReference>
<dbReference type="PANTHER" id="PTHR11760">
    <property type="entry name" value="30S/40S RIBOSOMAL PROTEIN S3"/>
    <property type="match status" value="1"/>
</dbReference>
<dbReference type="Pfam" id="PF00189">
    <property type="entry name" value="Ribosomal_S3_C"/>
    <property type="match status" value="1"/>
</dbReference>
<dbReference type="InterPro" id="IPR005704">
    <property type="entry name" value="Ribosomal_uS3_bac-typ"/>
</dbReference>
<protein>
    <recommendedName>
        <fullName evidence="4 5">Small ribosomal subunit protein uS3c</fullName>
    </recommendedName>
</protein>
<dbReference type="GO" id="GO:0003735">
    <property type="term" value="F:structural constituent of ribosome"/>
    <property type="evidence" value="ECO:0007669"/>
    <property type="project" value="InterPro"/>
</dbReference>
<keyword evidence="2 5" id="KW-0689">Ribosomal protein</keyword>
<comment type="similarity">
    <text evidence="1 5">Belongs to the universal ribosomal protein uS3 family.</text>
</comment>
<dbReference type="CDD" id="cd02412">
    <property type="entry name" value="KH-II_30S_S3"/>
    <property type="match status" value="1"/>
</dbReference>
<dbReference type="InterPro" id="IPR001351">
    <property type="entry name" value="Ribosomal_uS3_C"/>
</dbReference>
<sequence>MYYTLQKFLFKRKHNSCWFGDNKSYSNFLEQDIFIRKYIKDRFKDISISNIFIKRKGSFVNIEVYLVKSGSILNGALLSSFTKDISAVLSSRFSTSLVSFNVVEVVNADTCSCLVAESIKRQLEKRLPFRKVIKSSISKCLKAGVKGIKVQVSGRLNGAEIARSEWIRQGQVPLHTLRANIDYCSSKALLNVLLFYVIFKV</sequence>
<dbReference type="PANTHER" id="PTHR11760:SF19">
    <property type="entry name" value="SMALL RIBOSOMAL SUBUNIT PROTEIN US3C"/>
    <property type="match status" value="1"/>
</dbReference>
<comment type="subunit">
    <text evidence="5">Part of the 30S ribosomal subunit.</text>
</comment>
<name>A0A3G3LLH6_9EUGL</name>
<dbReference type="GO" id="GO:0009507">
    <property type="term" value="C:chloroplast"/>
    <property type="evidence" value="ECO:0007669"/>
    <property type="project" value="UniProtKB-SubCell"/>
</dbReference>
<dbReference type="HAMAP" id="MF_01309_B">
    <property type="entry name" value="Ribosomal_uS3_B"/>
    <property type="match status" value="1"/>
</dbReference>
<dbReference type="InterPro" id="IPR015946">
    <property type="entry name" value="KH_dom-like_a/b"/>
</dbReference>
<evidence type="ECO:0000256" key="1">
    <source>
        <dbReference type="ARBA" id="ARBA00010761"/>
    </source>
</evidence>
<dbReference type="Gene3D" id="3.30.300.20">
    <property type="match status" value="1"/>
</dbReference>
<dbReference type="EMBL" id="MH898671">
    <property type="protein sequence ID" value="AYQ93559.1"/>
    <property type="molecule type" value="Genomic_DNA"/>
</dbReference>
<evidence type="ECO:0000256" key="3">
    <source>
        <dbReference type="ARBA" id="ARBA00023274"/>
    </source>
</evidence>